<evidence type="ECO:0000256" key="2">
    <source>
        <dbReference type="SAM" id="MobiDB-lite"/>
    </source>
</evidence>
<dbReference type="Proteomes" id="UP000799772">
    <property type="component" value="Unassembled WGS sequence"/>
</dbReference>
<feature type="domain" description="Alpha/beta hydrolase fold-3" evidence="3">
    <location>
        <begin position="50"/>
        <end position="262"/>
    </location>
</feature>
<proteinExistence type="predicted"/>
<gene>
    <name evidence="4" type="ORF">NA57DRAFT_66311</name>
</gene>
<feature type="region of interest" description="Disordered" evidence="2">
    <location>
        <begin position="1"/>
        <end position="20"/>
    </location>
</feature>
<dbReference type="PANTHER" id="PTHR48081">
    <property type="entry name" value="AB HYDROLASE SUPERFAMILY PROTEIN C4A8.06C"/>
    <property type="match status" value="1"/>
</dbReference>
<evidence type="ECO:0000259" key="3">
    <source>
        <dbReference type="Pfam" id="PF07859"/>
    </source>
</evidence>
<dbReference type="EMBL" id="ML978127">
    <property type="protein sequence ID" value="KAF2097659.1"/>
    <property type="molecule type" value="Genomic_DNA"/>
</dbReference>
<evidence type="ECO:0000313" key="4">
    <source>
        <dbReference type="EMBL" id="KAF2097659.1"/>
    </source>
</evidence>
<dbReference type="Pfam" id="PF07859">
    <property type="entry name" value="Abhydrolase_3"/>
    <property type="match status" value="1"/>
</dbReference>
<evidence type="ECO:0000256" key="1">
    <source>
        <dbReference type="ARBA" id="ARBA00022801"/>
    </source>
</evidence>
<comment type="caution">
    <text evidence="4">The sequence shown here is derived from an EMBL/GenBank/DDBJ whole genome shotgun (WGS) entry which is preliminary data.</text>
</comment>
<dbReference type="GO" id="GO:0016787">
    <property type="term" value="F:hydrolase activity"/>
    <property type="evidence" value="ECO:0007669"/>
    <property type="project" value="UniProtKB-KW"/>
</dbReference>
<reference evidence="4" key="1">
    <citation type="journal article" date="2020" name="Stud. Mycol.">
        <title>101 Dothideomycetes genomes: a test case for predicting lifestyles and emergence of pathogens.</title>
        <authorList>
            <person name="Haridas S."/>
            <person name="Albert R."/>
            <person name="Binder M."/>
            <person name="Bloem J."/>
            <person name="Labutti K."/>
            <person name="Salamov A."/>
            <person name="Andreopoulos B."/>
            <person name="Baker S."/>
            <person name="Barry K."/>
            <person name="Bills G."/>
            <person name="Bluhm B."/>
            <person name="Cannon C."/>
            <person name="Castanera R."/>
            <person name="Culley D."/>
            <person name="Daum C."/>
            <person name="Ezra D."/>
            <person name="Gonzalez J."/>
            <person name="Henrissat B."/>
            <person name="Kuo A."/>
            <person name="Liang C."/>
            <person name="Lipzen A."/>
            <person name="Lutzoni F."/>
            <person name="Magnuson J."/>
            <person name="Mondo S."/>
            <person name="Nolan M."/>
            <person name="Ohm R."/>
            <person name="Pangilinan J."/>
            <person name="Park H.-J."/>
            <person name="Ramirez L."/>
            <person name="Alfaro M."/>
            <person name="Sun H."/>
            <person name="Tritt A."/>
            <person name="Yoshinaga Y."/>
            <person name="Zwiers L.-H."/>
            <person name="Turgeon B."/>
            <person name="Goodwin S."/>
            <person name="Spatafora J."/>
            <person name="Crous P."/>
            <person name="Grigoriev I."/>
        </authorList>
    </citation>
    <scope>NUCLEOTIDE SEQUENCE</scope>
    <source>
        <strain evidence="4">CBS 133067</strain>
    </source>
</reference>
<dbReference type="InterPro" id="IPR050300">
    <property type="entry name" value="GDXG_lipolytic_enzyme"/>
</dbReference>
<dbReference type="InterPro" id="IPR029058">
    <property type="entry name" value="AB_hydrolase_fold"/>
</dbReference>
<evidence type="ECO:0000313" key="5">
    <source>
        <dbReference type="Proteomes" id="UP000799772"/>
    </source>
</evidence>
<dbReference type="InterPro" id="IPR013094">
    <property type="entry name" value="AB_hydrolase_3"/>
</dbReference>
<dbReference type="Gene3D" id="3.40.50.1820">
    <property type="entry name" value="alpha/beta hydrolase"/>
    <property type="match status" value="1"/>
</dbReference>
<protein>
    <recommendedName>
        <fullName evidence="3">Alpha/beta hydrolase fold-3 domain-containing protein</fullName>
    </recommendedName>
</protein>
<dbReference type="AlphaFoldDB" id="A0A9P4M9C7"/>
<keyword evidence="1" id="KW-0378">Hydrolase</keyword>
<accession>A0A9P4M9C7</accession>
<keyword evidence="5" id="KW-1185">Reference proteome</keyword>
<sequence length="290" mass="31253">MVFKAYSSLPAPDTSGTTQEEIKIPVRDGTSIRALLFRPENPKGDGPLAVFFHGGGWLGGIPEYHTGEGINLAKNGCVSISVDYRMAPEYTFPTAVNDSWDALKWAHENAKTLGADPSKGFIIGGASAGANISSIIALLARDEGISPPITGVSLFSPVVVHPEAVPEKYKALYKSYEQCRDAPVLDKKAMDFLLDLYKPIPTSPLFSSLLWPTGHKNLPPHYISVCGLDPLRDDGLIYNEVLKENGVSTKLAVYPGLFHTFVGFRPDVSAAQGFIQDAGVGMLWLFSGGQ</sequence>
<name>A0A9P4M9C7_9PEZI</name>
<dbReference type="OrthoDB" id="408631at2759"/>
<dbReference type="PANTHER" id="PTHR48081:SF8">
    <property type="entry name" value="ALPHA_BETA HYDROLASE FOLD-3 DOMAIN-CONTAINING PROTEIN-RELATED"/>
    <property type="match status" value="1"/>
</dbReference>
<dbReference type="SUPFAM" id="SSF53474">
    <property type="entry name" value="alpha/beta-Hydrolases"/>
    <property type="match status" value="1"/>
</dbReference>
<organism evidence="4 5">
    <name type="scientific">Rhizodiscina lignyota</name>
    <dbReference type="NCBI Taxonomy" id="1504668"/>
    <lineage>
        <taxon>Eukaryota</taxon>
        <taxon>Fungi</taxon>
        <taxon>Dikarya</taxon>
        <taxon>Ascomycota</taxon>
        <taxon>Pezizomycotina</taxon>
        <taxon>Dothideomycetes</taxon>
        <taxon>Pleosporomycetidae</taxon>
        <taxon>Aulographales</taxon>
        <taxon>Rhizodiscinaceae</taxon>
        <taxon>Rhizodiscina</taxon>
    </lineage>
</organism>